<dbReference type="RefSeq" id="WP_394834466.1">
    <property type="nucleotide sequence ID" value="NZ_CP089929.1"/>
</dbReference>
<proteinExistence type="predicted"/>
<gene>
    <name evidence="1" type="ORF">LVJ94_49020</name>
</gene>
<accession>A0ABZ2L1K2</accession>
<name>A0ABZ2L1K2_9BACT</name>
<dbReference type="Proteomes" id="UP001374803">
    <property type="component" value="Chromosome"/>
</dbReference>
<keyword evidence="2" id="KW-1185">Reference proteome</keyword>
<reference evidence="1" key="1">
    <citation type="submission" date="2021-12" db="EMBL/GenBank/DDBJ databases">
        <title>Discovery of the Pendulisporaceae a myxobacterial family with distinct sporulation behavior and unique specialized metabolism.</title>
        <authorList>
            <person name="Garcia R."/>
            <person name="Popoff A."/>
            <person name="Bader C.D."/>
            <person name="Loehr J."/>
            <person name="Walesch S."/>
            <person name="Walt C."/>
            <person name="Boldt J."/>
            <person name="Bunk B."/>
            <person name="Haeckl F.J.F.P.J."/>
            <person name="Gunesch A.P."/>
            <person name="Birkelbach J."/>
            <person name="Nuebel U."/>
            <person name="Pietschmann T."/>
            <person name="Bach T."/>
            <person name="Mueller R."/>
        </authorList>
    </citation>
    <scope>NUCLEOTIDE SEQUENCE</scope>
    <source>
        <strain evidence="1">MSr11367</strain>
    </source>
</reference>
<sequence>MRVEFDVVPASEGIFGPEILLNAVSGVGCLRFEDGKVIGRRPEVPVTNAFVVWLGRPIVVVSGGVEPENVPRVAKELRLLLEDLTVPVVVCVPRDSAQSSARAISDIAVSYIDRELARAEAYVRVQAAWEEGDRIEIELDGRPYSFRLEFRAGGAGGLVPHVE</sequence>
<evidence type="ECO:0000313" key="2">
    <source>
        <dbReference type="Proteomes" id="UP001374803"/>
    </source>
</evidence>
<protein>
    <submittedName>
        <fullName evidence="1">Uncharacterized protein</fullName>
    </submittedName>
</protein>
<dbReference type="EMBL" id="CP089983">
    <property type="protein sequence ID" value="WXB04824.1"/>
    <property type="molecule type" value="Genomic_DNA"/>
</dbReference>
<organism evidence="1 2">
    <name type="scientific">Pendulispora rubella</name>
    <dbReference type="NCBI Taxonomy" id="2741070"/>
    <lineage>
        <taxon>Bacteria</taxon>
        <taxon>Pseudomonadati</taxon>
        <taxon>Myxococcota</taxon>
        <taxon>Myxococcia</taxon>
        <taxon>Myxococcales</taxon>
        <taxon>Sorangiineae</taxon>
        <taxon>Pendulisporaceae</taxon>
        <taxon>Pendulispora</taxon>
    </lineage>
</organism>
<evidence type="ECO:0000313" key="1">
    <source>
        <dbReference type="EMBL" id="WXB04824.1"/>
    </source>
</evidence>
<dbReference type="PROSITE" id="PS51257">
    <property type="entry name" value="PROKAR_LIPOPROTEIN"/>
    <property type="match status" value="1"/>
</dbReference>